<feature type="region of interest" description="Disordered" evidence="1">
    <location>
        <begin position="1"/>
        <end position="34"/>
    </location>
</feature>
<reference evidence="2 3" key="1">
    <citation type="submission" date="2019-05" db="EMBL/GenBank/DDBJ databases">
        <title>Another draft genome of Portunus trituberculatus and its Hox gene families provides insights of decapod evolution.</title>
        <authorList>
            <person name="Jeong J.-H."/>
            <person name="Song I."/>
            <person name="Kim S."/>
            <person name="Choi T."/>
            <person name="Kim D."/>
            <person name="Ryu S."/>
            <person name="Kim W."/>
        </authorList>
    </citation>
    <scope>NUCLEOTIDE SEQUENCE [LARGE SCALE GENOMIC DNA]</scope>
    <source>
        <tissue evidence="2">Muscle</tissue>
    </source>
</reference>
<dbReference type="Proteomes" id="UP000324222">
    <property type="component" value="Unassembled WGS sequence"/>
</dbReference>
<comment type="caution">
    <text evidence="2">The sequence shown here is derived from an EMBL/GenBank/DDBJ whole genome shotgun (WGS) entry which is preliminary data.</text>
</comment>
<dbReference type="EMBL" id="VSRR010000286">
    <property type="protein sequence ID" value="MPC13498.1"/>
    <property type="molecule type" value="Genomic_DNA"/>
</dbReference>
<organism evidence="2 3">
    <name type="scientific">Portunus trituberculatus</name>
    <name type="common">Swimming crab</name>
    <name type="synonym">Neptunus trituberculatus</name>
    <dbReference type="NCBI Taxonomy" id="210409"/>
    <lineage>
        <taxon>Eukaryota</taxon>
        <taxon>Metazoa</taxon>
        <taxon>Ecdysozoa</taxon>
        <taxon>Arthropoda</taxon>
        <taxon>Crustacea</taxon>
        <taxon>Multicrustacea</taxon>
        <taxon>Malacostraca</taxon>
        <taxon>Eumalacostraca</taxon>
        <taxon>Eucarida</taxon>
        <taxon>Decapoda</taxon>
        <taxon>Pleocyemata</taxon>
        <taxon>Brachyura</taxon>
        <taxon>Eubrachyura</taxon>
        <taxon>Portunoidea</taxon>
        <taxon>Portunidae</taxon>
        <taxon>Portuninae</taxon>
        <taxon>Portunus</taxon>
    </lineage>
</organism>
<evidence type="ECO:0000256" key="1">
    <source>
        <dbReference type="SAM" id="MobiDB-lite"/>
    </source>
</evidence>
<gene>
    <name evidence="2" type="ORF">E2C01_006236</name>
</gene>
<proteinExistence type="predicted"/>
<protein>
    <submittedName>
        <fullName evidence="2">Uncharacterized protein</fullName>
    </submittedName>
</protein>
<accession>A0A5B7CWC5</accession>
<evidence type="ECO:0000313" key="3">
    <source>
        <dbReference type="Proteomes" id="UP000324222"/>
    </source>
</evidence>
<dbReference type="AlphaFoldDB" id="A0A5B7CWC5"/>
<name>A0A5B7CWC5_PORTR</name>
<evidence type="ECO:0000313" key="2">
    <source>
        <dbReference type="EMBL" id="MPC13498.1"/>
    </source>
</evidence>
<keyword evidence="3" id="KW-1185">Reference proteome</keyword>
<sequence>MVTRTRLASALPSIPHSNALAGQPLHRSDGEASTSRAVQKCLDVLGRGESQRECRVKDTEDILHAVSGHCILTSRAAGLIGHQQCPLICFDYIKEMPYIN</sequence>